<dbReference type="InterPro" id="IPR011009">
    <property type="entry name" value="Kinase-like_dom_sf"/>
</dbReference>
<evidence type="ECO:0000256" key="3">
    <source>
        <dbReference type="ARBA" id="ARBA00022499"/>
    </source>
</evidence>
<dbReference type="CDD" id="cd06606">
    <property type="entry name" value="STKc_MAPKKK"/>
    <property type="match status" value="1"/>
</dbReference>
<dbReference type="Gramene" id="KRG91247">
    <property type="protein sequence ID" value="KRG91247"/>
    <property type="gene ID" value="GLYMA_20G142900"/>
</dbReference>
<evidence type="ECO:0000259" key="14">
    <source>
        <dbReference type="PROSITE" id="PS50011"/>
    </source>
</evidence>
<keyword evidence="17" id="KW-1185">Reference proteome</keyword>
<keyword evidence="9" id="KW-0832">Ubl conjugation</keyword>
<evidence type="ECO:0000256" key="13">
    <source>
        <dbReference type="PROSITE-ProRule" id="PRU10141"/>
    </source>
</evidence>
<dbReference type="GO" id="GO:0005524">
    <property type="term" value="F:ATP binding"/>
    <property type="evidence" value="ECO:0007669"/>
    <property type="project" value="UniProtKB-UniRule"/>
</dbReference>
<dbReference type="InterPro" id="IPR017441">
    <property type="entry name" value="Protein_kinase_ATP_BS"/>
</dbReference>
<dbReference type="PaxDb" id="3847-GLYMA20G28090.1"/>
<feature type="domain" description="Protein kinase" evidence="14">
    <location>
        <begin position="49"/>
        <end position="312"/>
    </location>
</feature>
<dbReference type="EMBL" id="CM000853">
    <property type="protein sequence ID" value="KRG91247.1"/>
    <property type="molecule type" value="Genomic_DNA"/>
</dbReference>
<dbReference type="PANTHER" id="PTHR48016:SF56">
    <property type="entry name" value="MAPKK KINASE"/>
    <property type="match status" value="1"/>
</dbReference>
<dbReference type="Proteomes" id="UP000008827">
    <property type="component" value="Chromosome 20"/>
</dbReference>
<evidence type="ECO:0000256" key="4">
    <source>
        <dbReference type="ARBA" id="ARBA00022527"/>
    </source>
</evidence>
<keyword evidence="7" id="KW-0418">Kinase</keyword>
<dbReference type="PROSITE" id="PS00107">
    <property type="entry name" value="PROTEIN_KINASE_ATP"/>
    <property type="match status" value="1"/>
</dbReference>
<evidence type="ECO:0000256" key="10">
    <source>
        <dbReference type="ARBA" id="ARBA00023054"/>
    </source>
</evidence>
<comment type="catalytic activity">
    <reaction evidence="11">
        <text>L-threonyl-[protein] + ATP = O-phospho-L-threonyl-[protein] + ADP + H(+)</text>
        <dbReference type="Rhea" id="RHEA:46608"/>
        <dbReference type="Rhea" id="RHEA-COMP:11060"/>
        <dbReference type="Rhea" id="RHEA-COMP:11605"/>
        <dbReference type="ChEBI" id="CHEBI:15378"/>
        <dbReference type="ChEBI" id="CHEBI:30013"/>
        <dbReference type="ChEBI" id="CHEBI:30616"/>
        <dbReference type="ChEBI" id="CHEBI:61977"/>
        <dbReference type="ChEBI" id="CHEBI:456216"/>
        <dbReference type="EC" id="2.7.11.25"/>
    </reaction>
</comment>
<evidence type="ECO:0000256" key="5">
    <source>
        <dbReference type="ARBA" id="ARBA00022679"/>
    </source>
</evidence>
<keyword evidence="5" id="KW-0808">Transferase</keyword>
<evidence type="ECO:0000256" key="7">
    <source>
        <dbReference type="ARBA" id="ARBA00022777"/>
    </source>
</evidence>
<keyword evidence="4" id="KW-0723">Serine/threonine-protein kinase</keyword>
<protein>
    <recommendedName>
        <fullName evidence="2">mitogen-activated protein kinase kinase kinase</fullName>
        <ecNumber evidence="2">2.7.11.25</ecNumber>
    </recommendedName>
</protein>
<dbReference type="OrthoDB" id="266718at2759"/>
<evidence type="ECO:0000256" key="12">
    <source>
        <dbReference type="ARBA" id="ARBA00048329"/>
    </source>
</evidence>
<name>I1NGB3_SOYBN</name>
<reference evidence="15" key="3">
    <citation type="submission" date="2018-07" db="EMBL/GenBank/DDBJ databases">
        <title>WGS assembly of Glycine max.</title>
        <authorList>
            <person name="Schmutz J."/>
            <person name="Cannon S."/>
            <person name="Schlueter J."/>
            <person name="Ma J."/>
            <person name="Mitros T."/>
            <person name="Nelson W."/>
            <person name="Hyten D."/>
            <person name="Song Q."/>
            <person name="Thelen J."/>
            <person name="Cheng J."/>
            <person name="Xu D."/>
            <person name="Hellsten U."/>
            <person name="May G."/>
            <person name="Yu Y."/>
            <person name="Sakurai T."/>
            <person name="Umezawa T."/>
            <person name="Bhattacharyya M."/>
            <person name="Sandhu D."/>
            <person name="Valliyodan B."/>
            <person name="Lindquist E."/>
            <person name="Peto M."/>
            <person name="Grant D."/>
            <person name="Shu S."/>
            <person name="Goodstein D."/>
            <person name="Barry K."/>
            <person name="Futrell-Griggs M."/>
            <person name="Abernathy B."/>
            <person name="Du J."/>
            <person name="Tian Z."/>
            <person name="Zhu L."/>
            <person name="Gill N."/>
            <person name="Joshi T."/>
            <person name="Libault M."/>
            <person name="Sethuraman A."/>
            <person name="Zhang X."/>
            <person name="Shinozaki K."/>
            <person name="Nguyen H."/>
            <person name="Wing R."/>
            <person name="Cregan P."/>
            <person name="Specht J."/>
            <person name="Grimwood J."/>
            <person name="Rokhsar D."/>
            <person name="Stacey G."/>
            <person name="Shoemaker R."/>
            <person name="Jackson S."/>
        </authorList>
    </citation>
    <scope>NUCLEOTIDE SEQUENCE</scope>
    <source>
        <tissue evidence="15">Callus</tissue>
    </source>
</reference>
<dbReference type="InterPro" id="IPR000719">
    <property type="entry name" value="Prot_kinase_dom"/>
</dbReference>
<dbReference type="FunFam" id="1.10.510.10:FF:000382">
    <property type="entry name" value="Mitogen-activated protein kinase kinase kinase 2"/>
    <property type="match status" value="1"/>
</dbReference>
<organism evidence="16">
    <name type="scientific">Glycine max</name>
    <name type="common">Soybean</name>
    <name type="synonym">Glycine hispida</name>
    <dbReference type="NCBI Taxonomy" id="3847"/>
    <lineage>
        <taxon>Eukaryota</taxon>
        <taxon>Viridiplantae</taxon>
        <taxon>Streptophyta</taxon>
        <taxon>Embryophyta</taxon>
        <taxon>Tracheophyta</taxon>
        <taxon>Spermatophyta</taxon>
        <taxon>Magnoliopsida</taxon>
        <taxon>eudicotyledons</taxon>
        <taxon>Gunneridae</taxon>
        <taxon>Pentapetalae</taxon>
        <taxon>rosids</taxon>
        <taxon>fabids</taxon>
        <taxon>Fabales</taxon>
        <taxon>Fabaceae</taxon>
        <taxon>Papilionoideae</taxon>
        <taxon>50 kb inversion clade</taxon>
        <taxon>NPAAA clade</taxon>
        <taxon>indigoferoid/millettioid clade</taxon>
        <taxon>Phaseoleae</taxon>
        <taxon>Glycine</taxon>
        <taxon>Glycine subgen. Soja</taxon>
    </lineage>
</organism>
<evidence type="ECO:0000256" key="11">
    <source>
        <dbReference type="ARBA" id="ARBA00047559"/>
    </source>
</evidence>
<keyword evidence="8 13" id="KW-0067">ATP-binding</keyword>
<dbReference type="InterPro" id="IPR050538">
    <property type="entry name" value="MAP_kinase_kinase_kinase"/>
</dbReference>
<dbReference type="ExpressionAtlas" id="I1NGB3">
    <property type="expression patterns" value="baseline and differential"/>
</dbReference>
<dbReference type="PANTHER" id="PTHR48016">
    <property type="entry name" value="MAP KINASE KINASE KINASE SSK2-RELATED-RELATED"/>
    <property type="match status" value="1"/>
</dbReference>
<dbReference type="RefSeq" id="XP_006606040.1">
    <property type="nucleotide sequence ID" value="XM_006605977.4"/>
</dbReference>
<dbReference type="SUPFAM" id="SSF56112">
    <property type="entry name" value="Protein kinase-like (PK-like)"/>
    <property type="match status" value="1"/>
</dbReference>
<evidence type="ECO:0000256" key="6">
    <source>
        <dbReference type="ARBA" id="ARBA00022741"/>
    </source>
</evidence>
<dbReference type="EC" id="2.7.11.25" evidence="2"/>
<dbReference type="GO" id="GO:0004672">
    <property type="term" value="F:protein kinase activity"/>
    <property type="evidence" value="ECO:0000318"/>
    <property type="project" value="GO_Central"/>
</dbReference>
<dbReference type="STRING" id="3847.I1NGB3"/>
<dbReference type="eggNOG" id="KOG0198">
    <property type="taxonomic scope" value="Eukaryota"/>
</dbReference>
<dbReference type="AlphaFoldDB" id="I1NGB3"/>
<dbReference type="OMA" id="WNQEIQE"/>
<dbReference type="GeneID" id="100795863"/>
<dbReference type="HOGENOM" id="CLU_020952_1_0_1"/>
<reference evidence="15 16" key="1">
    <citation type="journal article" date="2010" name="Nature">
        <title>Genome sequence of the palaeopolyploid soybean.</title>
        <authorList>
            <person name="Schmutz J."/>
            <person name="Cannon S.B."/>
            <person name="Schlueter J."/>
            <person name="Ma J."/>
            <person name="Mitros T."/>
            <person name="Nelson W."/>
            <person name="Hyten D.L."/>
            <person name="Song Q."/>
            <person name="Thelen J.J."/>
            <person name="Cheng J."/>
            <person name="Xu D."/>
            <person name="Hellsten U."/>
            <person name="May G.D."/>
            <person name="Yu Y."/>
            <person name="Sakurai T."/>
            <person name="Umezawa T."/>
            <person name="Bhattacharyya M.K."/>
            <person name="Sandhu D."/>
            <person name="Valliyodan B."/>
            <person name="Lindquist E."/>
            <person name="Peto M."/>
            <person name="Grant D."/>
            <person name="Shu S."/>
            <person name="Goodstein D."/>
            <person name="Barry K."/>
            <person name="Futrell-Griggs M."/>
            <person name="Abernathy B."/>
            <person name="Du J."/>
            <person name="Tian Z."/>
            <person name="Zhu L."/>
            <person name="Gill N."/>
            <person name="Joshi T."/>
            <person name="Libault M."/>
            <person name="Sethuraman A."/>
            <person name="Zhang X.-C."/>
            <person name="Shinozaki K."/>
            <person name="Nguyen H.T."/>
            <person name="Wing R.A."/>
            <person name="Cregan P."/>
            <person name="Specht J."/>
            <person name="Grimwood J."/>
            <person name="Rokhsar D."/>
            <person name="Stacey G."/>
            <person name="Shoemaker R.C."/>
            <person name="Jackson S.A."/>
        </authorList>
    </citation>
    <scope>NUCLEOTIDE SEQUENCE [LARGE SCALE GENOMIC DNA]</scope>
    <source>
        <strain evidence="16">cv. Williams 82</strain>
        <tissue evidence="15">Callus</tissue>
    </source>
</reference>
<proteinExistence type="inferred from homology"/>
<feature type="binding site" evidence="13">
    <location>
        <position position="78"/>
    </location>
    <ligand>
        <name>ATP</name>
        <dbReference type="ChEBI" id="CHEBI:30616"/>
    </ligand>
</feature>
<evidence type="ECO:0000313" key="15">
    <source>
        <dbReference type="EMBL" id="KRG91247.1"/>
    </source>
</evidence>
<evidence type="ECO:0000256" key="1">
    <source>
        <dbReference type="ARBA" id="ARBA00006529"/>
    </source>
</evidence>
<dbReference type="PROSITE" id="PS50011">
    <property type="entry name" value="PROTEIN_KINASE_DOM"/>
    <property type="match status" value="1"/>
</dbReference>
<dbReference type="EnsemblPlants" id="KRG91247">
    <property type="protein sequence ID" value="KRG91247"/>
    <property type="gene ID" value="GLYMA_20G142900"/>
</dbReference>
<evidence type="ECO:0000256" key="9">
    <source>
        <dbReference type="ARBA" id="ARBA00022843"/>
    </source>
</evidence>
<dbReference type="Gene3D" id="1.10.510.10">
    <property type="entry name" value="Transferase(Phosphotransferase) domain 1"/>
    <property type="match status" value="1"/>
</dbReference>
<sequence length="627" mass="69744">MQDFLGSLRRSLVFRPGGDDSPFAGIANKLGSAIRKSRIALEPPPPIRWRKGELIGSGGFGHVYMGMNLDSGELIAIKQVLIAPGSVFKENTQANIRELEEEIKLLKNLKHPNIVRYLGTAREEDSLNILLEFVPGGSISSLLGKFGSFPESVIKMYTKQLLLGLEYLHDNGIIHRDIKGANILVDNKGCIKLTDFGASKKVVELATINGAKSMKGTPHWMSPEVILQTGHTISTDIWSVACTVIEMATGKPPWSQQYPQEVSALFYIGTTKSHPPIPEHLSAEAKDFLLKCFHKEPNLRPSASELLQHPFITCNYHGSYSILRSSIRDSCNKMATYGMNSRNFLDSVQGSTCTGLKDVCQIDSIQFSTVYHKADSYQRASNNDDDMCEMDEDDFFIDSSVKSKSLLASDDMKSFNPMCKPLDDRPCNFDETQYLEKNRPNLPFSSEALGTEDDDEVTESKIRDFLDAKALELKKLQTPLYEEFRSISNAAIAPAPIKVAKSKVMSDVSNVTSSIGRSASQAWRRFSMVGSANVASPGGSHTKYRSKLSGAHCRPLQEIQPSDLNQSKETLHNAELESSSVSSSFSERQRKWKEELVEELEWKREMMRQAGIGGKITSPKDRKFYGD</sequence>
<evidence type="ECO:0000313" key="17">
    <source>
        <dbReference type="Proteomes" id="UP000008827"/>
    </source>
</evidence>
<keyword evidence="10" id="KW-0175">Coiled coil</keyword>
<dbReference type="InterPro" id="IPR008271">
    <property type="entry name" value="Ser/Thr_kinase_AS"/>
</dbReference>
<dbReference type="Pfam" id="PF00069">
    <property type="entry name" value="Pkinase"/>
    <property type="match status" value="1"/>
</dbReference>
<keyword evidence="3" id="KW-1017">Isopeptide bond</keyword>
<evidence type="ECO:0000256" key="2">
    <source>
        <dbReference type="ARBA" id="ARBA00012406"/>
    </source>
</evidence>
<dbReference type="SMART" id="SM00220">
    <property type="entry name" value="S_TKc"/>
    <property type="match status" value="1"/>
</dbReference>
<dbReference type="KEGG" id="gmx:100795863"/>
<dbReference type="SMR" id="I1NGB3"/>
<keyword evidence="6 13" id="KW-0547">Nucleotide-binding</keyword>
<comment type="catalytic activity">
    <reaction evidence="12">
        <text>L-seryl-[protein] + ATP = O-phospho-L-seryl-[protein] + ADP + H(+)</text>
        <dbReference type="Rhea" id="RHEA:17989"/>
        <dbReference type="Rhea" id="RHEA-COMP:9863"/>
        <dbReference type="Rhea" id="RHEA-COMP:11604"/>
        <dbReference type="ChEBI" id="CHEBI:15378"/>
        <dbReference type="ChEBI" id="CHEBI:29999"/>
        <dbReference type="ChEBI" id="CHEBI:30616"/>
        <dbReference type="ChEBI" id="CHEBI:83421"/>
        <dbReference type="ChEBI" id="CHEBI:456216"/>
        <dbReference type="EC" id="2.7.11.25"/>
    </reaction>
</comment>
<reference evidence="16" key="2">
    <citation type="submission" date="2018-02" db="UniProtKB">
        <authorList>
            <consortium name="EnsemblPlants"/>
        </authorList>
    </citation>
    <scope>IDENTIFICATION</scope>
    <source>
        <strain evidence="16">Williams 82</strain>
    </source>
</reference>
<gene>
    <name evidence="16" type="primary">LOC100795863</name>
    <name evidence="15" type="ORF">GLYMA_20G142900</name>
</gene>
<dbReference type="GO" id="GO:0004709">
    <property type="term" value="F:MAP kinase kinase kinase activity"/>
    <property type="evidence" value="ECO:0007669"/>
    <property type="project" value="UniProtKB-EC"/>
</dbReference>
<comment type="similarity">
    <text evidence="1">Belongs to the protein kinase superfamily. STE Ser/Thr protein kinase family. MAP kinase kinase kinase subfamily.</text>
</comment>
<dbReference type="GO" id="GO:0007165">
    <property type="term" value="P:signal transduction"/>
    <property type="evidence" value="ECO:0000318"/>
    <property type="project" value="GO_Central"/>
</dbReference>
<evidence type="ECO:0000313" key="16">
    <source>
        <dbReference type="EnsemblPlants" id="KRG91247"/>
    </source>
</evidence>
<accession>I1NGB3</accession>
<dbReference type="FunFam" id="3.30.200.20:FF:000387">
    <property type="entry name" value="Serine/threonine-protein kinase STE11"/>
    <property type="match status" value="1"/>
</dbReference>
<evidence type="ECO:0000256" key="8">
    <source>
        <dbReference type="ARBA" id="ARBA00022840"/>
    </source>
</evidence>
<dbReference type="PROSITE" id="PS00108">
    <property type="entry name" value="PROTEIN_KINASE_ST"/>
    <property type="match status" value="1"/>
</dbReference>